<protein>
    <submittedName>
        <fullName evidence="2">Uncharacterized protein</fullName>
    </submittedName>
</protein>
<evidence type="ECO:0000313" key="3">
    <source>
        <dbReference type="Proteomes" id="UP000264310"/>
    </source>
</evidence>
<organism evidence="2 3">
    <name type="scientific">Fulvimarina endophytica</name>
    <dbReference type="NCBI Taxonomy" id="2293836"/>
    <lineage>
        <taxon>Bacteria</taxon>
        <taxon>Pseudomonadati</taxon>
        <taxon>Pseudomonadota</taxon>
        <taxon>Alphaproteobacteria</taxon>
        <taxon>Hyphomicrobiales</taxon>
        <taxon>Aurantimonadaceae</taxon>
        <taxon>Fulvimarina</taxon>
    </lineage>
</organism>
<proteinExistence type="predicted"/>
<name>A0A371X1B4_9HYPH</name>
<keyword evidence="1" id="KW-1133">Transmembrane helix</keyword>
<accession>A0A371X1B4</accession>
<keyword evidence="1" id="KW-0472">Membrane</keyword>
<dbReference type="AlphaFoldDB" id="A0A371X1B4"/>
<gene>
    <name evidence="2" type="ORF">DYI37_13865</name>
</gene>
<evidence type="ECO:0000256" key="1">
    <source>
        <dbReference type="SAM" id="Phobius"/>
    </source>
</evidence>
<feature type="transmembrane region" description="Helical" evidence="1">
    <location>
        <begin position="49"/>
        <end position="66"/>
    </location>
</feature>
<dbReference type="EMBL" id="QURL01000005">
    <property type="protein sequence ID" value="RFC63028.1"/>
    <property type="molecule type" value="Genomic_DNA"/>
</dbReference>
<sequence>MGRPLRGAVSPRAEDGRLGKLFSLLFILLMGLHLIRPLGLPGLRRRSDFWKIAFAGIVVFSVVVLLRP</sequence>
<feature type="transmembrane region" description="Helical" evidence="1">
    <location>
        <begin position="21"/>
        <end position="43"/>
    </location>
</feature>
<reference evidence="2 3" key="1">
    <citation type="submission" date="2018-08" db="EMBL/GenBank/DDBJ databases">
        <title>Fulvimarina sp. 85, whole genome shotgun sequence.</title>
        <authorList>
            <person name="Tuo L."/>
        </authorList>
    </citation>
    <scope>NUCLEOTIDE SEQUENCE [LARGE SCALE GENOMIC DNA]</scope>
    <source>
        <strain evidence="2 3">85</strain>
    </source>
</reference>
<keyword evidence="3" id="KW-1185">Reference proteome</keyword>
<dbReference type="Proteomes" id="UP000264310">
    <property type="component" value="Unassembled WGS sequence"/>
</dbReference>
<keyword evidence="1" id="KW-0812">Transmembrane</keyword>
<evidence type="ECO:0000313" key="2">
    <source>
        <dbReference type="EMBL" id="RFC63028.1"/>
    </source>
</evidence>
<comment type="caution">
    <text evidence="2">The sequence shown here is derived from an EMBL/GenBank/DDBJ whole genome shotgun (WGS) entry which is preliminary data.</text>
</comment>